<proteinExistence type="inferred from homology"/>
<keyword evidence="2 7" id="KW-0436">Ligase</keyword>
<dbReference type="GO" id="GO:0005324">
    <property type="term" value="F:long-chain fatty acid transmembrane transporter activity"/>
    <property type="evidence" value="ECO:0007669"/>
    <property type="project" value="TreeGrafter"/>
</dbReference>
<accession>A0A3N1KZI9</accession>
<dbReference type="Gene3D" id="3.30.300.30">
    <property type="match status" value="1"/>
</dbReference>
<dbReference type="AlphaFoldDB" id="A0A3N1KZI9"/>
<dbReference type="Gene3D" id="3.40.50.12780">
    <property type="entry name" value="N-terminal domain of ligase-like"/>
    <property type="match status" value="1"/>
</dbReference>
<keyword evidence="4" id="KW-0067">ATP-binding</keyword>
<dbReference type="GO" id="GO:0005524">
    <property type="term" value="F:ATP binding"/>
    <property type="evidence" value="ECO:0007669"/>
    <property type="project" value="UniProtKB-KW"/>
</dbReference>
<organism evidence="7 8">
    <name type="scientific">Stella humosa</name>
    <dbReference type="NCBI Taxonomy" id="94"/>
    <lineage>
        <taxon>Bacteria</taxon>
        <taxon>Pseudomonadati</taxon>
        <taxon>Pseudomonadota</taxon>
        <taxon>Alphaproteobacteria</taxon>
        <taxon>Rhodospirillales</taxon>
        <taxon>Stellaceae</taxon>
        <taxon>Stella</taxon>
    </lineage>
</organism>
<evidence type="ECO:0000256" key="4">
    <source>
        <dbReference type="ARBA" id="ARBA00022840"/>
    </source>
</evidence>
<evidence type="ECO:0000259" key="6">
    <source>
        <dbReference type="Pfam" id="PF13193"/>
    </source>
</evidence>
<dbReference type="PANTHER" id="PTHR43107:SF15">
    <property type="entry name" value="FATTY ACID TRANSPORT PROTEIN 3, ISOFORM A"/>
    <property type="match status" value="1"/>
</dbReference>
<keyword evidence="3" id="KW-0547">Nucleotide-binding</keyword>
<name>A0A3N1KZI9_9PROT</name>
<reference evidence="7 8" key="1">
    <citation type="submission" date="2018-11" db="EMBL/GenBank/DDBJ databases">
        <title>Genomic Encyclopedia of Type Strains, Phase IV (KMG-IV): sequencing the most valuable type-strain genomes for metagenomic binning, comparative biology and taxonomic classification.</title>
        <authorList>
            <person name="Goeker M."/>
        </authorList>
    </citation>
    <scope>NUCLEOTIDE SEQUENCE [LARGE SCALE GENOMIC DNA]</scope>
    <source>
        <strain evidence="7 8">DSM 5900</strain>
    </source>
</reference>
<dbReference type="InterPro" id="IPR000873">
    <property type="entry name" value="AMP-dep_synth/lig_dom"/>
</dbReference>
<dbReference type="InterPro" id="IPR045851">
    <property type="entry name" value="AMP-bd_C_sf"/>
</dbReference>
<evidence type="ECO:0000256" key="3">
    <source>
        <dbReference type="ARBA" id="ARBA00022741"/>
    </source>
</evidence>
<dbReference type="InterPro" id="IPR025110">
    <property type="entry name" value="AMP-bd_C"/>
</dbReference>
<evidence type="ECO:0000313" key="8">
    <source>
        <dbReference type="Proteomes" id="UP000278222"/>
    </source>
</evidence>
<dbReference type="RefSeq" id="WP_123693542.1">
    <property type="nucleotide sequence ID" value="NZ_AP019700.1"/>
</dbReference>
<dbReference type="GO" id="GO:0005886">
    <property type="term" value="C:plasma membrane"/>
    <property type="evidence" value="ECO:0007669"/>
    <property type="project" value="TreeGrafter"/>
</dbReference>
<dbReference type="InterPro" id="IPR042099">
    <property type="entry name" value="ANL_N_sf"/>
</dbReference>
<protein>
    <submittedName>
        <fullName evidence="7">Crotonobetaine/carnitine-CoA ligase</fullName>
    </submittedName>
</protein>
<feature type="domain" description="AMP-dependent synthetase/ligase" evidence="5">
    <location>
        <begin position="16"/>
        <end position="372"/>
    </location>
</feature>
<comment type="similarity">
    <text evidence="1">Belongs to the ATP-dependent AMP-binding enzyme family.</text>
</comment>
<dbReference type="EMBL" id="RJKX01000016">
    <property type="protein sequence ID" value="ROP83738.1"/>
    <property type="molecule type" value="Genomic_DNA"/>
</dbReference>
<dbReference type="PROSITE" id="PS00455">
    <property type="entry name" value="AMP_BINDING"/>
    <property type="match status" value="1"/>
</dbReference>
<dbReference type="GO" id="GO:0004467">
    <property type="term" value="F:long-chain fatty acid-CoA ligase activity"/>
    <property type="evidence" value="ECO:0007669"/>
    <property type="project" value="TreeGrafter"/>
</dbReference>
<dbReference type="Pfam" id="PF13193">
    <property type="entry name" value="AMP-binding_C"/>
    <property type="match status" value="1"/>
</dbReference>
<dbReference type="InterPro" id="IPR020845">
    <property type="entry name" value="AMP-binding_CS"/>
</dbReference>
<gene>
    <name evidence="7" type="ORF">EDC65_4387</name>
</gene>
<keyword evidence="8" id="KW-1185">Reference proteome</keyword>
<dbReference type="PANTHER" id="PTHR43107">
    <property type="entry name" value="LONG-CHAIN FATTY ACID TRANSPORT PROTEIN"/>
    <property type="match status" value="1"/>
</dbReference>
<evidence type="ECO:0000313" key="7">
    <source>
        <dbReference type="EMBL" id="ROP83738.1"/>
    </source>
</evidence>
<comment type="caution">
    <text evidence="7">The sequence shown here is derived from an EMBL/GenBank/DDBJ whole genome shotgun (WGS) entry which is preliminary data.</text>
</comment>
<feature type="domain" description="AMP-binding enzyme C-terminal" evidence="6">
    <location>
        <begin position="434"/>
        <end position="511"/>
    </location>
</feature>
<dbReference type="Pfam" id="PF00501">
    <property type="entry name" value="AMP-binding"/>
    <property type="match status" value="1"/>
</dbReference>
<evidence type="ECO:0000259" key="5">
    <source>
        <dbReference type="Pfam" id="PF00501"/>
    </source>
</evidence>
<dbReference type="SUPFAM" id="SSF56801">
    <property type="entry name" value="Acetyl-CoA synthetase-like"/>
    <property type="match status" value="1"/>
</dbReference>
<sequence length="539" mass="57467">MAATDISGWVLGRVLARQAERYGDRDYLRPVDGPPVGFAAMDRAATRIANGLIAAGVGRGDPVLAMLPNSADFIALWCGVARAGAVFVPINTAFKGAFLEHIANVTGARAMVAAAIHVPTIAASAARLPHLKHLWVHGGDEDDVGVPAGIARHDFAELAAGSDRGVDVAVAVGDVGAILFTSGTSGPSKGPLLPHGHLHLNGHVYADVLRMSADDVLYTCLPLFHANALLLGAYGALMLGAPLVLAPRFSASGWLGDIRRHGVTVTNLLGTMMSFLMKQPPTPQDRDHGLRAVAAVPLVPALAAPFQARFGAKPVELYGTTEINCPFYMPLEAPLRPGSCGRLIADWFEVRVADPATDDPVPVGQVGELLVRPTRAGIFLQGYCGMPEATVAAFRNLWFHTGDAFKATEDGWYSFVDRMRDCIRRRGENVSSWEIEQALIQQEDVLEAAVVGVPSDIGDGEEEIMACLVPRPGHAIDPKAIWSYCDARLPRFAVPRFVRTLETLPRTATEKVRKEVLRGEGIGAAVDRVAPPPSAAQLP</sequence>
<evidence type="ECO:0000256" key="1">
    <source>
        <dbReference type="ARBA" id="ARBA00006432"/>
    </source>
</evidence>
<dbReference type="OrthoDB" id="7315605at2"/>
<dbReference type="Proteomes" id="UP000278222">
    <property type="component" value="Unassembled WGS sequence"/>
</dbReference>
<dbReference type="GO" id="GO:0044539">
    <property type="term" value="P:long-chain fatty acid import into cell"/>
    <property type="evidence" value="ECO:0007669"/>
    <property type="project" value="TreeGrafter"/>
</dbReference>
<evidence type="ECO:0000256" key="2">
    <source>
        <dbReference type="ARBA" id="ARBA00022598"/>
    </source>
</evidence>